<evidence type="ECO:0000256" key="4">
    <source>
        <dbReference type="SAM" id="SignalP"/>
    </source>
</evidence>
<protein>
    <submittedName>
        <fullName evidence="6">ABC transporter substrate-binding protein</fullName>
    </submittedName>
</protein>
<evidence type="ECO:0000256" key="1">
    <source>
        <dbReference type="ARBA" id="ARBA00004418"/>
    </source>
</evidence>
<comment type="subcellular location">
    <subcellularLocation>
        <location evidence="1">Periplasm</location>
    </subcellularLocation>
</comment>
<evidence type="ECO:0000313" key="6">
    <source>
        <dbReference type="EMBL" id="MEQ1405981.1"/>
    </source>
</evidence>
<dbReference type="Gene3D" id="3.40.190.10">
    <property type="entry name" value="Periplasmic binding protein-like II"/>
    <property type="match status" value="1"/>
</dbReference>
<dbReference type="InterPro" id="IPR039424">
    <property type="entry name" value="SBP_5"/>
</dbReference>
<dbReference type="SUPFAM" id="SSF53850">
    <property type="entry name" value="Periplasmic binding protein-like II"/>
    <property type="match status" value="1"/>
</dbReference>
<dbReference type="PANTHER" id="PTHR30290:SF38">
    <property type="entry name" value="D,D-DIPEPTIDE-BINDING PERIPLASMIC PROTEIN DDPA-RELATED"/>
    <property type="match status" value="1"/>
</dbReference>
<evidence type="ECO:0000259" key="5">
    <source>
        <dbReference type="Pfam" id="PF00496"/>
    </source>
</evidence>
<keyword evidence="3 4" id="KW-0732">Signal</keyword>
<dbReference type="InterPro" id="IPR030678">
    <property type="entry name" value="Peptide/Ni-bd"/>
</dbReference>
<organism evidence="6 7">
    <name type="scientific">Neorhizobium phenanthreniclasticum</name>
    <dbReference type="NCBI Taxonomy" id="3157917"/>
    <lineage>
        <taxon>Bacteria</taxon>
        <taxon>Pseudomonadati</taxon>
        <taxon>Pseudomonadota</taxon>
        <taxon>Alphaproteobacteria</taxon>
        <taxon>Hyphomicrobiales</taxon>
        <taxon>Rhizobiaceae</taxon>
        <taxon>Rhizobium/Agrobacterium group</taxon>
        <taxon>Neorhizobium</taxon>
    </lineage>
</organism>
<dbReference type="PANTHER" id="PTHR30290">
    <property type="entry name" value="PERIPLASMIC BINDING COMPONENT OF ABC TRANSPORTER"/>
    <property type="match status" value="1"/>
</dbReference>
<evidence type="ECO:0000313" key="7">
    <source>
        <dbReference type="Proteomes" id="UP001496627"/>
    </source>
</evidence>
<dbReference type="RefSeq" id="WP_227704153.1">
    <property type="nucleotide sequence ID" value="NZ_JBEAAL010000008.1"/>
</dbReference>
<comment type="similarity">
    <text evidence="2">Belongs to the bacterial solute-binding protein 5 family.</text>
</comment>
<keyword evidence="7" id="KW-1185">Reference proteome</keyword>
<feature type="domain" description="Solute-binding protein family 5" evidence="5">
    <location>
        <begin position="79"/>
        <end position="443"/>
    </location>
</feature>
<sequence>MIQNLKTLSLAGALLAGTFLSHAAFAEDRPNITVALQSMGTAGTLDTSDNGGTAARKYQNMIFEQLIELDLSDPNLRARPGLATEWKWLNDTMLEVKLRHGVKFHNGDEMKADDVVFSFSDERYGRLPEQVKAREAGQTTFTHADGTKGIVPPAITAANRKSEWPLLKSVEKVDDYTVRFVMEKATLDTEARLARVNYAAIISKRGFQEAKSWADYALHPVATGPYKVVGVDQGSAIHLVSHDDYWGGKPPIAKLDFMVVPEAASRVNGLMSGEYDIVSDLGPDQVPLLKNTEDFDVVGGPVANIRFIALDTNNGPLKNKLIRQALSHSIDRDTIVNSLWGGMTAVPQGFQHKLFGDLFVEDFKSPAYDPELAKKLLAEAGYKGEKITYRVHNDYYPNELTVAQFDLDNLRKIGFNIDFSVIDNPNDPAPDRMMADLSNTAYFAYPVALLANNCPYGSYNTKTNPKSGMWQNDEFDKLCDVLNTSTDKTEVKKSFARALEIIEAEDPAMVVLHQNAILYGKRADIQWKPSAMFVMDFRPGSFSIKK</sequence>
<evidence type="ECO:0000256" key="2">
    <source>
        <dbReference type="ARBA" id="ARBA00005695"/>
    </source>
</evidence>
<dbReference type="Gene3D" id="3.10.105.10">
    <property type="entry name" value="Dipeptide-binding Protein, Domain 3"/>
    <property type="match status" value="1"/>
</dbReference>
<proteinExistence type="inferred from homology"/>
<dbReference type="Gene3D" id="3.90.76.10">
    <property type="entry name" value="Dipeptide-binding Protein, Domain 1"/>
    <property type="match status" value="1"/>
</dbReference>
<gene>
    <name evidence="6" type="ORF">ABK249_13640</name>
</gene>
<feature type="chain" id="PRO_5045531702" evidence="4">
    <location>
        <begin position="27"/>
        <end position="546"/>
    </location>
</feature>
<name>A0ABV0M3H7_9HYPH</name>
<dbReference type="Proteomes" id="UP001496627">
    <property type="component" value="Unassembled WGS sequence"/>
</dbReference>
<accession>A0ABV0M3H7</accession>
<comment type="caution">
    <text evidence="6">The sequence shown here is derived from an EMBL/GenBank/DDBJ whole genome shotgun (WGS) entry which is preliminary data.</text>
</comment>
<dbReference type="InterPro" id="IPR000914">
    <property type="entry name" value="SBP_5_dom"/>
</dbReference>
<dbReference type="PIRSF" id="PIRSF002741">
    <property type="entry name" value="MppA"/>
    <property type="match status" value="1"/>
</dbReference>
<feature type="signal peptide" evidence="4">
    <location>
        <begin position="1"/>
        <end position="26"/>
    </location>
</feature>
<evidence type="ECO:0000256" key="3">
    <source>
        <dbReference type="ARBA" id="ARBA00022729"/>
    </source>
</evidence>
<reference evidence="6 7" key="1">
    <citation type="submission" date="2024-05" db="EMBL/GenBank/DDBJ databases">
        <title>Neorhizobium sp. Rsf11, a plant growth promoting and heavy metal resistant PAH-degrader.</title>
        <authorList>
            <person name="Golubev S.N."/>
            <person name="Muratova A.Y."/>
            <person name="Markelova M.I."/>
        </authorList>
    </citation>
    <scope>NUCLEOTIDE SEQUENCE [LARGE SCALE GENOMIC DNA]</scope>
    <source>
        <strain evidence="6 7">Rsf11</strain>
    </source>
</reference>
<dbReference type="Pfam" id="PF00496">
    <property type="entry name" value="SBP_bac_5"/>
    <property type="match status" value="1"/>
</dbReference>
<dbReference type="EMBL" id="JBEAAL010000008">
    <property type="protein sequence ID" value="MEQ1405981.1"/>
    <property type="molecule type" value="Genomic_DNA"/>
</dbReference>